<dbReference type="EMBL" id="CAJVPU010000496">
    <property type="protein sequence ID" value="CAG8452349.1"/>
    <property type="molecule type" value="Genomic_DNA"/>
</dbReference>
<proteinExistence type="predicted"/>
<dbReference type="Proteomes" id="UP000789702">
    <property type="component" value="Unassembled WGS sequence"/>
</dbReference>
<comment type="caution">
    <text evidence="1">The sequence shown here is derived from an EMBL/GenBank/DDBJ whole genome shotgun (WGS) entry which is preliminary data.</text>
</comment>
<accession>A0ACA9K4Q7</accession>
<keyword evidence="2" id="KW-1185">Reference proteome</keyword>
<evidence type="ECO:0000313" key="2">
    <source>
        <dbReference type="Proteomes" id="UP000789702"/>
    </source>
</evidence>
<name>A0ACA9K4Q7_9GLOM</name>
<evidence type="ECO:0000313" key="1">
    <source>
        <dbReference type="EMBL" id="CAG8452349.1"/>
    </source>
</evidence>
<sequence length="42" mass="4826">MNLLINRNENASRIRAENASGIKIEEHKAMLVELVLKNKHKV</sequence>
<gene>
    <name evidence="1" type="ORF">DHETER_LOCUS894</name>
</gene>
<organism evidence="1 2">
    <name type="scientific">Dentiscutata heterogama</name>
    <dbReference type="NCBI Taxonomy" id="1316150"/>
    <lineage>
        <taxon>Eukaryota</taxon>
        <taxon>Fungi</taxon>
        <taxon>Fungi incertae sedis</taxon>
        <taxon>Mucoromycota</taxon>
        <taxon>Glomeromycotina</taxon>
        <taxon>Glomeromycetes</taxon>
        <taxon>Diversisporales</taxon>
        <taxon>Gigasporaceae</taxon>
        <taxon>Dentiscutata</taxon>
    </lineage>
</organism>
<reference evidence="1" key="1">
    <citation type="submission" date="2021-06" db="EMBL/GenBank/DDBJ databases">
        <authorList>
            <person name="Kallberg Y."/>
            <person name="Tangrot J."/>
            <person name="Rosling A."/>
        </authorList>
    </citation>
    <scope>NUCLEOTIDE SEQUENCE</scope>
    <source>
        <strain evidence="1">IL203A</strain>
    </source>
</reference>
<protein>
    <submittedName>
        <fullName evidence="1">3616_t:CDS:1</fullName>
    </submittedName>
</protein>